<sequence length="52" mass="6032">WLTGKWSECTVSCNGGHQTRTVDCVESLNDTNGEFVENRKVDDQYCWQTHRP</sequence>
<dbReference type="PROSITE" id="PS50092">
    <property type="entry name" value="TSP1"/>
    <property type="match status" value="1"/>
</dbReference>
<feature type="non-terminal residue" evidence="1">
    <location>
        <position position="1"/>
    </location>
</feature>
<dbReference type="Gene3D" id="2.20.100.10">
    <property type="entry name" value="Thrombospondin type-1 (TSP1) repeat"/>
    <property type="match status" value="1"/>
</dbReference>
<evidence type="ECO:0008006" key="3">
    <source>
        <dbReference type="Google" id="ProtNLM"/>
    </source>
</evidence>
<dbReference type="SUPFAM" id="SSF82895">
    <property type="entry name" value="TSP-1 type 1 repeat"/>
    <property type="match status" value="1"/>
</dbReference>
<name>A0A3P7KA74_ONCOC</name>
<organism evidence="1 2">
    <name type="scientific">Onchocerca ochengi</name>
    <name type="common">Filarial nematode worm</name>
    <dbReference type="NCBI Taxonomy" id="42157"/>
    <lineage>
        <taxon>Eukaryota</taxon>
        <taxon>Metazoa</taxon>
        <taxon>Ecdysozoa</taxon>
        <taxon>Nematoda</taxon>
        <taxon>Chromadorea</taxon>
        <taxon>Rhabditida</taxon>
        <taxon>Spirurina</taxon>
        <taxon>Spiruromorpha</taxon>
        <taxon>Filarioidea</taxon>
        <taxon>Onchocercidae</taxon>
        <taxon>Onchocerca</taxon>
    </lineage>
</organism>
<reference evidence="1 2" key="1">
    <citation type="submission" date="2018-08" db="EMBL/GenBank/DDBJ databases">
        <authorList>
            <person name="Laetsch R D."/>
            <person name="Stevens L."/>
            <person name="Kumar S."/>
            <person name="Blaxter L. M."/>
        </authorList>
    </citation>
    <scope>NUCLEOTIDE SEQUENCE [LARGE SCALE GENOMIC DNA]</scope>
</reference>
<proteinExistence type="predicted"/>
<dbReference type="OrthoDB" id="5948003at2759"/>
<keyword evidence="2" id="KW-1185">Reference proteome</keyword>
<feature type="non-terminal residue" evidence="1">
    <location>
        <position position="52"/>
    </location>
</feature>
<evidence type="ECO:0000313" key="1">
    <source>
        <dbReference type="EMBL" id="VDN00784.1"/>
    </source>
</evidence>
<evidence type="ECO:0000313" key="2">
    <source>
        <dbReference type="Proteomes" id="UP000271087"/>
    </source>
</evidence>
<dbReference type="InterPro" id="IPR036383">
    <property type="entry name" value="TSP1_rpt_sf"/>
</dbReference>
<dbReference type="Pfam" id="PF19030">
    <property type="entry name" value="TSP1_ADAMTS"/>
    <property type="match status" value="1"/>
</dbReference>
<accession>A0A3P7KA74</accession>
<dbReference type="AlphaFoldDB" id="A0A3P7KA74"/>
<protein>
    <recommendedName>
        <fullName evidence="3">ADAMTS cysteine-rich domain-containing protein</fullName>
    </recommendedName>
</protein>
<gene>
    <name evidence="1" type="ORF">NOO_LOCUS13275</name>
</gene>
<dbReference type="Proteomes" id="UP000271087">
    <property type="component" value="Unassembled WGS sequence"/>
</dbReference>
<dbReference type="EMBL" id="UYRW01014366">
    <property type="protein sequence ID" value="VDN00784.1"/>
    <property type="molecule type" value="Genomic_DNA"/>
</dbReference>
<dbReference type="InterPro" id="IPR000884">
    <property type="entry name" value="TSP1_rpt"/>
</dbReference>